<gene>
    <name evidence="1" type="ORF">EVAR_21053_1</name>
</gene>
<name>A0A4C1V0J5_EUMVA</name>
<comment type="caution">
    <text evidence="1">The sequence shown here is derived from an EMBL/GenBank/DDBJ whole genome shotgun (WGS) entry which is preliminary data.</text>
</comment>
<reference evidence="1 2" key="1">
    <citation type="journal article" date="2019" name="Commun. Biol.">
        <title>The bagworm genome reveals a unique fibroin gene that provides high tensile strength.</title>
        <authorList>
            <person name="Kono N."/>
            <person name="Nakamura H."/>
            <person name="Ohtoshi R."/>
            <person name="Tomita M."/>
            <person name="Numata K."/>
            <person name="Arakawa K."/>
        </authorList>
    </citation>
    <scope>NUCLEOTIDE SEQUENCE [LARGE SCALE GENOMIC DNA]</scope>
</reference>
<evidence type="ECO:0000313" key="1">
    <source>
        <dbReference type="EMBL" id="GBP32020.1"/>
    </source>
</evidence>
<proteinExistence type="predicted"/>
<accession>A0A4C1V0J5</accession>
<dbReference type="EMBL" id="BGZK01000254">
    <property type="protein sequence ID" value="GBP32020.1"/>
    <property type="molecule type" value="Genomic_DNA"/>
</dbReference>
<organism evidence="1 2">
    <name type="scientific">Eumeta variegata</name>
    <name type="common">Bagworm moth</name>
    <name type="synonym">Eumeta japonica</name>
    <dbReference type="NCBI Taxonomy" id="151549"/>
    <lineage>
        <taxon>Eukaryota</taxon>
        <taxon>Metazoa</taxon>
        <taxon>Ecdysozoa</taxon>
        <taxon>Arthropoda</taxon>
        <taxon>Hexapoda</taxon>
        <taxon>Insecta</taxon>
        <taxon>Pterygota</taxon>
        <taxon>Neoptera</taxon>
        <taxon>Endopterygota</taxon>
        <taxon>Lepidoptera</taxon>
        <taxon>Glossata</taxon>
        <taxon>Ditrysia</taxon>
        <taxon>Tineoidea</taxon>
        <taxon>Psychidae</taxon>
        <taxon>Oiketicinae</taxon>
        <taxon>Eumeta</taxon>
    </lineage>
</organism>
<evidence type="ECO:0000313" key="2">
    <source>
        <dbReference type="Proteomes" id="UP000299102"/>
    </source>
</evidence>
<protein>
    <submittedName>
        <fullName evidence="1">Uncharacterized protein</fullName>
    </submittedName>
</protein>
<sequence length="118" mass="12765">MGRPTKHAAHRLHSYCKPLRSSIDHQIRLRQLLDHNDVMGKKKRCRFLHGRIREPSMITTAVIRDGCRQTQPSGGGAARPFRTAAPASRSVVPGTVSALAGTGPGPAVPVLVRTGSIR</sequence>
<dbReference type="AlphaFoldDB" id="A0A4C1V0J5"/>
<dbReference type="Proteomes" id="UP000299102">
    <property type="component" value="Unassembled WGS sequence"/>
</dbReference>
<keyword evidence="2" id="KW-1185">Reference proteome</keyword>